<dbReference type="InterPro" id="IPR016193">
    <property type="entry name" value="Cytidine_deaminase-like"/>
</dbReference>
<dbReference type="FunFam" id="3.40.140.10:FF:000011">
    <property type="entry name" value="tRNA-specific adenosine deaminase"/>
    <property type="match status" value="1"/>
</dbReference>
<dbReference type="PANTHER" id="PTHR11079">
    <property type="entry name" value="CYTOSINE DEAMINASE FAMILY MEMBER"/>
    <property type="match status" value="1"/>
</dbReference>
<dbReference type="PROSITE" id="PS51747">
    <property type="entry name" value="CYT_DCMP_DEAMINASES_2"/>
    <property type="match status" value="1"/>
</dbReference>
<proteinExistence type="inferred from homology"/>
<dbReference type="AlphaFoldDB" id="K1KX30"/>
<comment type="similarity">
    <text evidence="1">Belongs to the cytidine and deoxycytidylate deaminase family.</text>
</comment>
<dbReference type="CDD" id="cd01285">
    <property type="entry name" value="nucleoside_deaminase"/>
    <property type="match status" value="1"/>
</dbReference>
<name>K1KX30_CECL9</name>
<evidence type="ECO:0000256" key="4">
    <source>
        <dbReference type="ARBA" id="ARBA00022833"/>
    </source>
</evidence>
<dbReference type="PATRIC" id="fig|1225176.3.peg.2868"/>
<dbReference type="InterPro" id="IPR002125">
    <property type="entry name" value="CMP_dCMP_dom"/>
</dbReference>
<sequence>MVKNPVNNNELYFGKHSEIPMNEEQKAYMKMAVDLSRSGMESGKGGPFGCVIVKDGKVIGIGSNSVLETNDPTAHAEIVAIRDACRNLGHFQLDGCEVYTSCEPCPMCLGAIYWARPSKVFFANDKRDAAEAGFDDDFIYQELELPYEKRKIPFEQGMQDTAKEVFQEWILKEDKTLY</sequence>
<dbReference type="Pfam" id="PF00383">
    <property type="entry name" value="dCMP_cyt_deam_1"/>
    <property type="match status" value="1"/>
</dbReference>
<organism evidence="6 7">
    <name type="scientific">Cecembia lonarensis (strain CCUG 58316 / KCTC 22772 / LW9)</name>
    <dbReference type="NCBI Taxonomy" id="1225176"/>
    <lineage>
        <taxon>Bacteria</taxon>
        <taxon>Pseudomonadati</taxon>
        <taxon>Bacteroidota</taxon>
        <taxon>Cytophagia</taxon>
        <taxon>Cytophagales</taxon>
        <taxon>Cyclobacteriaceae</taxon>
        <taxon>Cecembia</taxon>
    </lineage>
</organism>
<dbReference type="SUPFAM" id="SSF53927">
    <property type="entry name" value="Cytidine deaminase-like"/>
    <property type="match status" value="1"/>
</dbReference>
<keyword evidence="4" id="KW-0862">Zinc</keyword>
<dbReference type="PROSITE" id="PS00903">
    <property type="entry name" value="CYT_DCMP_DEAMINASES_1"/>
    <property type="match status" value="1"/>
</dbReference>
<evidence type="ECO:0000313" key="7">
    <source>
        <dbReference type="Proteomes" id="UP000004478"/>
    </source>
</evidence>
<dbReference type="PANTHER" id="PTHR11079:SF161">
    <property type="entry name" value="CMP_DCMP-TYPE DEAMINASE DOMAIN-CONTAINING PROTEIN"/>
    <property type="match status" value="1"/>
</dbReference>
<dbReference type="EC" id="3.5.4.3" evidence="6"/>
<dbReference type="GO" id="GO:0008270">
    <property type="term" value="F:zinc ion binding"/>
    <property type="evidence" value="ECO:0007669"/>
    <property type="project" value="InterPro"/>
</dbReference>
<dbReference type="GO" id="GO:0047974">
    <property type="term" value="F:guanosine deaminase activity"/>
    <property type="evidence" value="ECO:0007669"/>
    <property type="project" value="TreeGrafter"/>
</dbReference>
<evidence type="ECO:0000259" key="5">
    <source>
        <dbReference type="PROSITE" id="PS51747"/>
    </source>
</evidence>
<comment type="caution">
    <text evidence="6">The sequence shown here is derived from an EMBL/GenBank/DDBJ whole genome shotgun (WGS) entry which is preliminary data.</text>
</comment>
<dbReference type="Gene3D" id="3.40.140.10">
    <property type="entry name" value="Cytidine Deaminase, domain 2"/>
    <property type="match status" value="1"/>
</dbReference>
<reference evidence="6 7" key="1">
    <citation type="journal article" date="2012" name="J. Bacteriol.">
        <title>Draft Genome Sequence of Cecembia lonarensis Strain LW9T, Isolated from Lonar Lake, a Haloalkaline Lake in India.</title>
        <authorList>
            <person name="Shivaji S."/>
            <person name="Ara S."/>
            <person name="Singh A."/>
            <person name="Pinnaka A.K."/>
        </authorList>
    </citation>
    <scope>NUCLEOTIDE SEQUENCE [LARGE SCALE GENOMIC DNA]</scope>
    <source>
        <strain evidence="6 7">LW9</strain>
    </source>
</reference>
<dbReference type="EMBL" id="AMGM01000045">
    <property type="protein sequence ID" value="EKB48665.1"/>
    <property type="molecule type" value="Genomic_DNA"/>
</dbReference>
<evidence type="ECO:0000256" key="3">
    <source>
        <dbReference type="ARBA" id="ARBA00022801"/>
    </source>
</evidence>
<accession>K1KX30</accession>
<evidence type="ECO:0000256" key="1">
    <source>
        <dbReference type="ARBA" id="ARBA00006576"/>
    </source>
</evidence>
<keyword evidence="3 6" id="KW-0378">Hydrolase</keyword>
<dbReference type="InterPro" id="IPR016192">
    <property type="entry name" value="APOBEC/CMP_deaminase_Zn-bd"/>
</dbReference>
<gene>
    <name evidence="6" type="primary">guaD</name>
    <name evidence="6" type="ORF">B879_02692</name>
</gene>
<protein>
    <submittedName>
        <fullName evidence="6">Guanine deaminase</fullName>
        <ecNumber evidence="6">3.5.4.3</ecNumber>
    </submittedName>
</protein>
<keyword evidence="2" id="KW-0479">Metal-binding</keyword>
<keyword evidence="7" id="KW-1185">Reference proteome</keyword>
<dbReference type="GO" id="GO:0006152">
    <property type="term" value="P:purine nucleoside catabolic process"/>
    <property type="evidence" value="ECO:0007669"/>
    <property type="project" value="TreeGrafter"/>
</dbReference>
<dbReference type="Proteomes" id="UP000004478">
    <property type="component" value="Unassembled WGS sequence"/>
</dbReference>
<feature type="domain" description="CMP/dCMP-type deaminase" evidence="5">
    <location>
        <begin position="23"/>
        <end position="147"/>
    </location>
</feature>
<evidence type="ECO:0000313" key="6">
    <source>
        <dbReference type="EMBL" id="EKB48665.1"/>
    </source>
</evidence>
<dbReference type="GO" id="GO:0008892">
    <property type="term" value="F:guanine deaminase activity"/>
    <property type="evidence" value="ECO:0007669"/>
    <property type="project" value="UniProtKB-EC"/>
</dbReference>
<evidence type="ECO:0000256" key="2">
    <source>
        <dbReference type="ARBA" id="ARBA00022723"/>
    </source>
</evidence>